<comment type="caution">
    <text evidence="1">The sequence shown here is derived from an EMBL/GenBank/DDBJ whole genome shotgun (WGS) entry which is preliminary data.</text>
</comment>
<protein>
    <submittedName>
        <fullName evidence="1">Uncharacterized protein</fullName>
    </submittedName>
</protein>
<proteinExistence type="predicted"/>
<sequence length="66" mass="7620">MEKGLIPPETVVPVKVLQRTSGFWCHRLVRMVRKRGTLTTEEYVDDIQRPEVFHDFSGVSSGRIPH</sequence>
<evidence type="ECO:0000313" key="1">
    <source>
        <dbReference type="EMBL" id="GFS60538.1"/>
    </source>
</evidence>
<dbReference type="Proteomes" id="UP000887013">
    <property type="component" value="Unassembled WGS sequence"/>
</dbReference>
<reference evidence="1" key="1">
    <citation type="submission" date="2020-08" db="EMBL/GenBank/DDBJ databases">
        <title>Multicomponent nature underlies the extraordinary mechanical properties of spider dragline silk.</title>
        <authorList>
            <person name="Kono N."/>
            <person name="Nakamura H."/>
            <person name="Mori M."/>
            <person name="Yoshida Y."/>
            <person name="Ohtoshi R."/>
            <person name="Malay A.D."/>
            <person name="Moran D.A.P."/>
            <person name="Tomita M."/>
            <person name="Numata K."/>
            <person name="Arakawa K."/>
        </authorList>
    </citation>
    <scope>NUCLEOTIDE SEQUENCE</scope>
</reference>
<dbReference type="AlphaFoldDB" id="A0A8X6MKQ5"/>
<keyword evidence="2" id="KW-1185">Reference proteome</keyword>
<dbReference type="EMBL" id="BMAW01093477">
    <property type="protein sequence ID" value="GFS60538.1"/>
    <property type="molecule type" value="Genomic_DNA"/>
</dbReference>
<gene>
    <name evidence="1" type="ORF">NPIL_696131</name>
</gene>
<accession>A0A8X6MKQ5</accession>
<name>A0A8X6MKQ5_NEPPI</name>
<evidence type="ECO:0000313" key="2">
    <source>
        <dbReference type="Proteomes" id="UP000887013"/>
    </source>
</evidence>
<organism evidence="1 2">
    <name type="scientific">Nephila pilipes</name>
    <name type="common">Giant wood spider</name>
    <name type="synonym">Nephila maculata</name>
    <dbReference type="NCBI Taxonomy" id="299642"/>
    <lineage>
        <taxon>Eukaryota</taxon>
        <taxon>Metazoa</taxon>
        <taxon>Ecdysozoa</taxon>
        <taxon>Arthropoda</taxon>
        <taxon>Chelicerata</taxon>
        <taxon>Arachnida</taxon>
        <taxon>Araneae</taxon>
        <taxon>Araneomorphae</taxon>
        <taxon>Entelegynae</taxon>
        <taxon>Araneoidea</taxon>
        <taxon>Nephilidae</taxon>
        <taxon>Nephila</taxon>
    </lineage>
</organism>